<evidence type="ECO:0000313" key="1">
    <source>
        <dbReference type="EMBL" id="OCT85942.1"/>
    </source>
</evidence>
<name>A0A974D677_XENLA</name>
<protein>
    <submittedName>
        <fullName evidence="1">Uncharacterized protein</fullName>
    </submittedName>
</protein>
<dbReference type="AlphaFoldDB" id="A0A974D677"/>
<proteinExistence type="predicted"/>
<evidence type="ECO:0000313" key="2">
    <source>
        <dbReference type="Proteomes" id="UP000694892"/>
    </source>
</evidence>
<sequence length="74" mass="8660">MSHLYRVTVEAPSAEFSCCLWSLIIRLNHSLQLNGKEITGPNKVPIWHNIRGIWADPELPIIQSRWKDIFRSLY</sequence>
<reference evidence="2" key="1">
    <citation type="journal article" date="2016" name="Nature">
        <title>Genome evolution in the allotetraploid frog Xenopus laevis.</title>
        <authorList>
            <person name="Session A.M."/>
            <person name="Uno Y."/>
            <person name="Kwon T."/>
            <person name="Chapman J.A."/>
            <person name="Toyoda A."/>
            <person name="Takahashi S."/>
            <person name="Fukui A."/>
            <person name="Hikosaka A."/>
            <person name="Suzuki A."/>
            <person name="Kondo M."/>
            <person name="van Heeringen S.J."/>
            <person name="Quigley I."/>
            <person name="Heinz S."/>
            <person name="Ogino H."/>
            <person name="Ochi H."/>
            <person name="Hellsten U."/>
            <person name="Lyons J.B."/>
            <person name="Simakov O."/>
            <person name="Putnam N."/>
            <person name="Stites J."/>
            <person name="Kuroki Y."/>
            <person name="Tanaka T."/>
            <person name="Michiue T."/>
            <person name="Watanabe M."/>
            <person name="Bogdanovic O."/>
            <person name="Lister R."/>
            <person name="Georgiou G."/>
            <person name="Paranjpe S.S."/>
            <person name="van Kruijsbergen I."/>
            <person name="Shu S."/>
            <person name="Carlson J."/>
            <person name="Kinoshita T."/>
            <person name="Ohta Y."/>
            <person name="Mawaribuchi S."/>
            <person name="Jenkins J."/>
            <person name="Grimwood J."/>
            <person name="Schmutz J."/>
            <person name="Mitros T."/>
            <person name="Mozaffari S.V."/>
            <person name="Suzuki Y."/>
            <person name="Haramoto Y."/>
            <person name="Yamamoto T.S."/>
            <person name="Takagi C."/>
            <person name="Heald R."/>
            <person name="Miller K."/>
            <person name="Haudenschild C."/>
            <person name="Kitzman J."/>
            <person name="Nakayama T."/>
            <person name="Izutsu Y."/>
            <person name="Robert J."/>
            <person name="Fortriede J."/>
            <person name="Burns K."/>
            <person name="Lotay V."/>
            <person name="Karimi K."/>
            <person name="Yasuoka Y."/>
            <person name="Dichmann D.S."/>
            <person name="Flajnik M.F."/>
            <person name="Houston D.W."/>
            <person name="Shendure J."/>
            <person name="DuPasquier L."/>
            <person name="Vize P.D."/>
            <person name="Zorn A.M."/>
            <person name="Ito M."/>
            <person name="Marcotte E.M."/>
            <person name="Wallingford J.B."/>
            <person name="Ito Y."/>
            <person name="Asashima M."/>
            <person name="Ueno N."/>
            <person name="Matsuda Y."/>
            <person name="Veenstra G.J."/>
            <person name="Fujiyama A."/>
            <person name="Harland R.M."/>
            <person name="Taira M."/>
            <person name="Rokhsar D.S."/>
        </authorList>
    </citation>
    <scope>NUCLEOTIDE SEQUENCE [LARGE SCALE GENOMIC DNA]</scope>
    <source>
        <strain evidence="2">J</strain>
    </source>
</reference>
<gene>
    <name evidence="1" type="ORF">XELAEV_18024111mg</name>
</gene>
<organism evidence="1 2">
    <name type="scientific">Xenopus laevis</name>
    <name type="common">African clawed frog</name>
    <dbReference type="NCBI Taxonomy" id="8355"/>
    <lineage>
        <taxon>Eukaryota</taxon>
        <taxon>Metazoa</taxon>
        <taxon>Chordata</taxon>
        <taxon>Craniata</taxon>
        <taxon>Vertebrata</taxon>
        <taxon>Euteleostomi</taxon>
        <taxon>Amphibia</taxon>
        <taxon>Batrachia</taxon>
        <taxon>Anura</taxon>
        <taxon>Pipoidea</taxon>
        <taxon>Pipidae</taxon>
        <taxon>Xenopodinae</taxon>
        <taxon>Xenopus</taxon>
        <taxon>Xenopus</taxon>
    </lineage>
</organism>
<accession>A0A974D677</accession>
<dbReference type="Proteomes" id="UP000694892">
    <property type="component" value="Chromosome 4L"/>
</dbReference>
<dbReference type="EMBL" id="CM004472">
    <property type="protein sequence ID" value="OCT85942.1"/>
    <property type="molecule type" value="Genomic_DNA"/>
</dbReference>